<name>A0AAJ5WQ11_9BACT</name>
<accession>A0AAJ5WQ11</accession>
<gene>
    <name evidence="1" type="ORF">P0Y53_13915</name>
</gene>
<proteinExistence type="predicted"/>
<dbReference type="Proteomes" id="UP001220610">
    <property type="component" value="Chromosome"/>
</dbReference>
<dbReference type="AlphaFoldDB" id="A0AAJ5WQ11"/>
<protein>
    <submittedName>
        <fullName evidence="1">Uncharacterized protein</fullName>
    </submittedName>
</protein>
<evidence type="ECO:0000313" key="1">
    <source>
        <dbReference type="EMBL" id="WEK33583.1"/>
    </source>
</evidence>
<dbReference type="EMBL" id="CP119311">
    <property type="protein sequence ID" value="WEK33583.1"/>
    <property type="molecule type" value="Genomic_DNA"/>
</dbReference>
<evidence type="ECO:0000313" key="2">
    <source>
        <dbReference type="Proteomes" id="UP001220610"/>
    </source>
</evidence>
<reference evidence="1" key="1">
    <citation type="submission" date="2023-03" db="EMBL/GenBank/DDBJ databases">
        <title>Andean soil-derived lignocellulolytic bacterial consortium as a source of novel taxa and putative plastic-active enzymes.</title>
        <authorList>
            <person name="Diaz-Garcia L."/>
            <person name="Chuvochina M."/>
            <person name="Feuerriegel G."/>
            <person name="Bunk B."/>
            <person name="Sproer C."/>
            <person name="Streit W.R."/>
            <person name="Rodriguez L.M."/>
            <person name="Overmann J."/>
            <person name="Jimenez D.J."/>
        </authorList>
    </citation>
    <scope>NUCLEOTIDE SEQUENCE</scope>
    <source>
        <strain evidence="1">MAG 7</strain>
    </source>
</reference>
<organism evidence="1 2">
    <name type="scientific">Candidatus Pseudobacter hemicellulosilyticus</name>
    <dbReference type="NCBI Taxonomy" id="3121375"/>
    <lineage>
        <taxon>Bacteria</taxon>
        <taxon>Pseudomonadati</taxon>
        <taxon>Bacteroidota</taxon>
        <taxon>Chitinophagia</taxon>
        <taxon>Chitinophagales</taxon>
        <taxon>Chitinophagaceae</taxon>
        <taxon>Pseudobacter</taxon>
    </lineage>
</organism>
<sequence length="60" mass="6931">MRLRFLNSIQHLLPEQVNNPWQKQAARLHRLQPLVRPKKSYPGSTGTCYPGRDQYAISIG</sequence>